<feature type="compositionally biased region" description="Basic and acidic residues" evidence="1">
    <location>
        <begin position="66"/>
        <end position="90"/>
    </location>
</feature>
<sequence>MLTHVKLVQSLHRANPSYFQLCSCSDINCHLHTESSTARCHDSSSSSSNSSKSYTHSNSSSSSSDLKSKSLKSTEKGKGTGSEISKDSDRTATPTPTTSMQGQRTFKEWEIWDDEDPYLPVLSWNEHSKMLLAFAEHVLSRAKELDYQGGTSQNRLEAVKRCNPVPASILRKLIGESTHPSPRRDNYAQISKADWYPAADIAEALFTNKSKFTDQEWYIICVFWFQEWTGYSISEAWKLGVGRKEWEDAVLQEAMDEAEKDDGIWFEGQPRYRRRFKAWSWWKEEGYHDLHYGIGASASRWG</sequence>
<protein>
    <submittedName>
        <fullName evidence="2">Uncharacterized protein</fullName>
    </submittedName>
</protein>
<evidence type="ECO:0000313" key="3">
    <source>
        <dbReference type="Proteomes" id="UP001365542"/>
    </source>
</evidence>
<evidence type="ECO:0000313" key="2">
    <source>
        <dbReference type="EMBL" id="KAK6542072.1"/>
    </source>
</evidence>
<comment type="caution">
    <text evidence="2">The sequence shown here is derived from an EMBL/GenBank/DDBJ whole genome shotgun (WGS) entry which is preliminary data.</text>
</comment>
<accession>A0AAV9XJ07</accession>
<feature type="region of interest" description="Disordered" evidence="1">
    <location>
        <begin position="38"/>
        <end position="106"/>
    </location>
</feature>
<reference evidence="2 3" key="1">
    <citation type="submission" date="2019-10" db="EMBL/GenBank/DDBJ databases">
        <authorList>
            <person name="Palmer J.M."/>
        </authorList>
    </citation>
    <scope>NUCLEOTIDE SEQUENCE [LARGE SCALE GENOMIC DNA]</scope>
    <source>
        <strain evidence="2 3">TWF694</strain>
    </source>
</reference>
<feature type="compositionally biased region" description="Low complexity" evidence="1">
    <location>
        <begin position="43"/>
        <end position="65"/>
    </location>
</feature>
<feature type="compositionally biased region" description="Polar residues" evidence="1">
    <location>
        <begin position="91"/>
        <end position="104"/>
    </location>
</feature>
<gene>
    <name evidence="2" type="ORF">TWF694_007841</name>
</gene>
<keyword evidence="3" id="KW-1185">Reference proteome</keyword>
<dbReference type="Proteomes" id="UP001365542">
    <property type="component" value="Unassembled WGS sequence"/>
</dbReference>
<evidence type="ECO:0000256" key="1">
    <source>
        <dbReference type="SAM" id="MobiDB-lite"/>
    </source>
</evidence>
<name>A0AAV9XJ07_9PEZI</name>
<dbReference type="EMBL" id="JAVHJO010000003">
    <property type="protein sequence ID" value="KAK6542072.1"/>
    <property type="molecule type" value="Genomic_DNA"/>
</dbReference>
<dbReference type="AlphaFoldDB" id="A0AAV9XJ07"/>
<organism evidence="2 3">
    <name type="scientific">Orbilia ellipsospora</name>
    <dbReference type="NCBI Taxonomy" id="2528407"/>
    <lineage>
        <taxon>Eukaryota</taxon>
        <taxon>Fungi</taxon>
        <taxon>Dikarya</taxon>
        <taxon>Ascomycota</taxon>
        <taxon>Pezizomycotina</taxon>
        <taxon>Orbiliomycetes</taxon>
        <taxon>Orbiliales</taxon>
        <taxon>Orbiliaceae</taxon>
        <taxon>Orbilia</taxon>
    </lineage>
</organism>
<proteinExistence type="predicted"/>